<proteinExistence type="predicted"/>
<dbReference type="RefSeq" id="WP_124868947.1">
    <property type="nucleotide sequence ID" value="NZ_CP034183.1"/>
</dbReference>
<dbReference type="Pfam" id="PF01026">
    <property type="entry name" value="TatD_DNase"/>
    <property type="match status" value="1"/>
</dbReference>
<dbReference type="Gene3D" id="3.20.20.140">
    <property type="entry name" value="Metal-dependent hydrolases"/>
    <property type="match status" value="1"/>
</dbReference>
<dbReference type="Proteomes" id="UP000276417">
    <property type="component" value="Chromosome 1"/>
</dbReference>
<accession>A0A3G8YAK8</accession>
<dbReference type="PROSITE" id="PS01091">
    <property type="entry name" value="TATD_3"/>
    <property type="match status" value="1"/>
</dbReference>
<dbReference type="AlphaFoldDB" id="A0A3G8YAK8"/>
<dbReference type="GO" id="GO:0046872">
    <property type="term" value="F:metal ion binding"/>
    <property type="evidence" value="ECO:0007669"/>
    <property type="project" value="UniProtKB-KW"/>
</dbReference>
<feature type="binding site" evidence="3">
    <location>
        <position position="5"/>
    </location>
    <ligand>
        <name>a divalent metal cation</name>
        <dbReference type="ChEBI" id="CHEBI:60240"/>
        <label>1</label>
    </ligand>
</feature>
<protein>
    <submittedName>
        <fullName evidence="4">TatD family deoxyribonuclease</fullName>
    </submittedName>
</protein>
<evidence type="ECO:0000256" key="2">
    <source>
        <dbReference type="ARBA" id="ARBA00022801"/>
    </source>
</evidence>
<dbReference type="InterPro" id="IPR018228">
    <property type="entry name" value="DNase_TatD-rel_CS"/>
</dbReference>
<dbReference type="PIRSF" id="PIRSF005902">
    <property type="entry name" value="DNase_TatD"/>
    <property type="match status" value="1"/>
</dbReference>
<dbReference type="FunFam" id="3.20.20.140:FF:000005">
    <property type="entry name" value="TatD family hydrolase"/>
    <property type="match status" value="1"/>
</dbReference>
<sequence length="254" mass="27917">MIDTHCHLDYLEDPASARFELGLSAMICVGANVQHARSALALAEQYPEVWASVGLHPTDVAQEDSPETRADLEALSLMPKVVAIGETGLDDYWAHDQLEVQRSAFEWQLDLARRRDMPVIVHTRDAAGGERASLGCAEIIAASGWSKGILHCCNGHAGLLRAALDAGWHVSFAGNLTYKNAHAIQEAACYVPLERLLVETDAPFLAPVPKRGKPNRPGYVRYTLQFLAKLRGLSEEAMQQQTDANARSVYRLME</sequence>
<dbReference type="NCBIfam" id="TIGR00010">
    <property type="entry name" value="YchF/TatD family DNA exonuclease"/>
    <property type="match status" value="1"/>
</dbReference>
<feature type="binding site" evidence="3">
    <location>
        <position position="201"/>
    </location>
    <ligand>
        <name>a divalent metal cation</name>
        <dbReference type="ChEBI" id="CHEBI:60240"/>
        <label>1</label>
    </ligand>
</feature>
<dbReference type="InterPro" id="IPR015991">
    <property type="entry name" value="TatD/YcfH-like"/>
</dbReference>
<feature type="binding site" evidence="3">
    <location>
        <position position="151"/>
    </location>
    <ligand>
        <name>a divalent metal cation</name>
        <dbReference type="ChEBI" id="CHEBI:60240"/>
        <label>2</label>
    </ligand>
</feature>
<gene>
    <name evidence="4" type="ORF">EHF33_06295</name>
</gene>
<dbReference type="KEGG" id="dph:EHF33_06295"/>
<organism evidence="4 5">
    <name type="scientific">Deinococcus psychrotolerans</name>
    <dbReference type="NCBI Taxonomy" id="2489213"/>
    <lineage>
        <taxon>Bacteria</taxon>
        <taxon>Thermotogati</taxon>
        <taxon>Deinococcota</taxon>
        <taxon>Deinococci</taxon>
        <taxon>Deinococcales</taxon>
        <taxon>Deinococcaceae</taxon>
        <taxon>Deinococcus</taxon>
    </lineage>
</organism>
<feature type="binding site" evidence="3">
    <location>
        <position position="86"/>
    </location>
    <ligand>
        <name>a divalent metal cation</name>
        <dbReference type="ChEBI" id="CHEBI:60240"/>
        <label>1</label>
    </ligand>
</feature>
<evidence type="ECO:0000256" key="1">
    <source>
        <dbReference type="ARBA" id="ARBA00022723"/>
    </source>
</evidence>
<dbReference type="InterPro" id="IPR001130">
    <property type="entry name" value="TatD-like"/>
</dbReference>
<evidence type="ECO:0000313" key="5">
    <source>
        <dbReference type="Proteomes" id="UP000276417"/>
    </source>
</evidence>
<dbReference type="EMBL" id="CP034183">
    <property type="protein sequence ID" value="AZI42409.1"/>
    <property type="molecule type" value="Genomic_DNA"/>
</dbReference>
<evidence type="ECO:0000313" key="4">
    <source>
        <dbReference type="EMBL" id="AZI42409.1"/>
    </source>
</evidence>
<dbReference type="CDD" id="cd01310">
    <property type="entry name" value="TatD_DNAse"/>
    <property type="match status" value="1"/>
</dbReference>
<dbReference type="GO" id="GO:0004536">
    <property type="term" value="F:DNA nuclease activity"/>
    <property type="evidence" value="ECO:0007669"/>
    <property type="project" value="InterPro"/>
</dbReference>
<dbReference type="GO" id="GO:0016788">
    <property type="term" value="F:hydrolase activity, acting on ester bonds"/>
    <property type="evidence" value="ECO:0007669"/>
    <property type="project" value="InterPro"/>
</dbReference>
<feature type="binding site" evidence="3">
    <location>
        <position position="7"/>
    </location>
    <ligand>
        <name>a divalent metal cation</name>
        <dbReference type="ChEBI" id="CHEBI:60240"/>
        <label>1</label>
    </ligand>
</feature>
<dbReference type="GO" id="GO:0005829">
    <property type="term" value="C:cytosol"/>
    <property type="evidence" value="ECO:0007669"/>
    <property type="project" value="TreeGrafter"/>
</dbReference>
<dbReference type="PANTHER" id="PTHR46124:SF2">
    <property type="entry name" value="D-AMINOACYL-TRNA DEACYLASE"/>
    <property type="match status" value="1"/>
</dbReference>
<keyword evidence="5" id="KW-1185">Reference proteome</keyword>
<keyword evidence="1 3" id="KW-0479">Metal-binding</keyword>
<dbReference type="PANTHER" id="PTHR46124">
    <property type="entry name" value="D-AMINOACYL-TRNA DEACYLASE"/>
    <property type="match status" value="1"/>
</dbReference>
<reference evidence="4 5" key="1">
    <citation type="submission" date="2018-11" db="EMBL/GenBank/DDBJ databases">
        <title>Deinococcus shelandsis sp. nov., isolated from South Shetland Islands soil of Antarctica.</title>
        <authorList>
            <person name="Tian J."/>
        </authorList>
    </citation>
    <scope>NUCLEOTIDE SEQUENCE [LARGE SCALE GENOMIC DNA]</scope>
    <source>
        <strain evidence="4 5">S14-83T</strain>
    </source>
</reference>
<evidence type="ECO:0000256" key="3">
    <source>
        <dbReference type="PIRSR" id="PIRSR005902-1"/>
    </source>
</evidence>
<keyword evidence="2" id="KW-0378">Hydrolase</keyword>
<dbReference type="PROSITE" id="PS01137">
    <property type="entry name" value="TATD_1"/>
    <property type="match status" value="1"/>
</dbReference>
<dbReference type="InterPro" id="IPR032466">
    <property type="entry name" value="Metal_Hydrolase"/>
</dbReference>
<dbReference type="SUPFAM" id="SSF51556">
    <property type="entry name" value="Metallo-dependent hydrolases"/>
    <property type="match status" value="1"/>
</dbReference>
<feature type="binding site" evidence="3">
    <location>
        <position position="122"/>
    </location>
    <ligand>
        <name>a divalent metal cation</name>
        <dbReference type="ChEBI" id="CHEBI:60240"/>
        <label>2</label>
    </ligand>
</feature>
<name>A0A3G8YAK8_9DEIO</name>
<dbReference type="OrthoDB" id="9810005at2"/>